<name>A0A8S1QWU4_PARPR</name>
<gene>
    <name evidence="1" type="ORF">PPRIM_AZ9-3.1.T3010001</name>
</gene>
<reference evidence="1" key="1">
    <citation type="submission" date="2021-01" db="EMBL/GenBank/DDBJ databases">
        <authorList>
            <consortium name="Genoscope - CEA"/>
            <person name="William W."/>
        </authorList>
    </citation>
    <scope>NUCLEOTIDE SEQUENCE</scope>
</reference>
<dbReference type="EMBL" id="CAJJDM010000310">
    <property type="protein sequence ID" value="CAD8119257.1"/>
    <property type="molecule type" value="Genomic_DNA"/>
</dbReference>
<dbReference type="Proteomes" id="UP000688137">
    <property type="component" value="Unassembled WGS sequence"/>
</dbReference>
<proteinExistence type="predicted"/>
<organism evidence="1 2">
    <name type="scientific">Paramecium primaurelia</name>
    <dbReference type="NCBI Taxonomy" id="5886"/>
    <lineage>
        <taxon>Eukaryota</taxon>
        <taxon>Sar</taxon>
        <taxon>Alveolata</taxon>
        <taxon>Ciliophora</taxon>
        <taxon>Intramacronucleata</taxon>
        <taxon>Oligohymenophorea</taxon>
        <taxon>Peniculida</taxon>
        <taxon>Parameciidae</taxon>
        <taxon>Paramecium</taxon>
    </lineage>
</organism>
<evidence type="ECO:0000313" key="1">
    <source>
        <dbReference type="EMBL" id="CAD8119257.1"/>
    </source>
</evidence>
<dbReference type="AlphaFoldDB" id="A0A8S1QWU4"/>
<comment type="caution">
    <text evidence="1">The sequence shown here is derived from an EMBL/GenBank/DDBJ whole genome shotgun (WGS) entry which is preliminary data.</text>
</comment>
<evidence type="ECO:0000313" key="2">
    <source>
        <dbReference type="Proteomes" id="UP000688137"/>
    </source>
</evidence>
<keyword evidence="2" id="KW-1185">Reference proteome</keyword>
<sequence>MQNYTIIFVYILQNQSTVIQQIKYIKIEIFILCQTYQSQSQAFSYKLPQSSINQSSSSCATAINKNKNCFLVETEYFINCFAFNRGEIKLISLFHFGNCICNTLNFQIQKQILFQVQIHSFVNIHQSQWLIQYIFEMFLIISYNVLNFTCFE</sequence>
<accession>A0A8S1QWU4</accession>
<protein>
    <submittedName>
        <fullName evidence="1">Uncharacterized protein</fullName>
    </submittedName>
</protein>